<dbReference type="Gene3D" id="2.20.70.10">
    <property type="match status" value="1"/>
</dbReference>
<dbReference type="AlphaFoldDB" id="A0AAW1XA67"/>
<dbReference type="InterPro" id="IPR036020">
    <property type="entry name" value="WW_dom_sf"/>
</dbReference>
<dbReference type="CDD" id="cd00201">
    <property type="entry name" value="WW"/>
    <property type="match status" value="1"/>
</dbReference>
<evidence type="ECO:0000313" key="6">
    <source>
        <dbReference type="Proteomes" id="UP001457282"/>
    </source>
</evidence>
<comment type="caution">
    <text evidence="5">The sequence shown here is derived from an EMBL/GenBank/DDBJ whole genome shotgun (WGS) entry which is preliminary data.</text>
</comment>
<evidence type="ECO:0000256" key="1">
    <source>
        <dbReference type="ARBA" id="ARBA00004496"/>
    </source>
</evidence>
<feature type="region of interest" description="Disordered" evidence="3">
    <location>
        <begin position="1"/>
        <end position="20"/>
    </location>
</feature>
<dbReference type="InterPro" id="IPR051105">
    <property type="entry name" value="WWC/KIBRA_Hippo_Reg"/>
</dbReference>
<dbReference type="PROSITE" id="PS50020">
    <property type="entry name" value="WW_DOMAIN_2"/>
    <property type="match status" value="1"/>
</dbReference>
<comment type="subcellular location">
    <subcellularLocation>
        <location evidence="1">Cytoplasm</location>
    </subcellularLocation>
</comment>
<dbReference type="PANTHER" id="PTHR14791:SF39">
    <property type="entry name" value="OS12G0233100 PROTEIN"/>
    <property type="match status" value="1"/>
</dbReference>
<keyword evidence="6" id="KW-1185">Reference proteome</keyword>
<evidence type="ECO:0000256" key="3">
    <source>
        <dbReference type="SAM" id="MobiDB-lite"/>
    </source>
</evidence>
<dbReference type="Pfam" id="PF00397">
    <property type="entry name" value="WW"/>
    <property type="match status" value="1"/>
</dbReference>
<proteinExistence type="predicted"/>
<dbReference type="EMBL" id="JBEDUW010000004">
    <property type="protein sequence ID" value="KAK9932687.1"/>
    <property type="molecule type" value="Genomic_DNA"/>
</dbReference>
<dbReference type="GO" id="GO:0005737">
    <property type="term" value="C:cytoplasm"/>
    <property type="evidence" value="ECO:0007669"/>
    <property type="project" value="UniProtKB-SubCell"/>
</dbReference>
<name>A0AAW1XA67_RUBAR</name>
<reference evidence="5 6" key="1">
    <citation type="journal article" date="2023" name="G3 (Bethesda)">
        <title>A chromosome-length genome assembly and annotation of blackberry (Rubus argutus, cv. 'Hillquist').</title>
        <authorList>
            <person name="Bruna T."/>
            <person name="Aryal R."/>
            <person name="Dudchenko O."/>
            <person name="Sargent D.J."/>
            <person name="Mead D."/>
            <person name="Buti M."/>
            <person name="Cavallini A."/>
            <person name="Hytonen T."/>
            <person name="Andres J."/>
            <person name="Pham M."/>
            <person name="Weisz D."/>
            <person name="Mascagni F."/>
            <person name="Usai G."/>
            <person name="Natali L."/>
            <person name="Bassil N."/>
            <person name="Fernandez G.E."/>
            <person name="Lomsadze A."/>
            <person name="Armour M."/>
            <person name="Olukolu B."/>
            <person name="Poorten T."/>
            <person name="Britton C."/>
            <person name="Davik J."/>
            <person name="Ashrafi H."/>
            <person name="Aiden E.L."/>
            <person name="Borodovsky M."/>
            <person name="Worthington M."/>
        </authorList>
    </citation>
    <scope>NUCLEOTIDE SEQUENCE [LARGE SCALE GENOMIC DNA]</scope>
    <source>
        <strain evidence="5">PI 553951</strain>
    </source>
</reference>
<feature type="domain" description="WW" evidence="4">
    <location>
        <begin position="52"/>
        <end position="86"/>
    </location>
</feature>
<evidence type="ECO:0000259" key="4">
    <source>
        <dbReference type="PROSITE" id="PS50020"/>
    </source>
</evidence>
<sequence length="179" mass="20213">MELTELSLAPTESAESKNMITSRKKRKLFEEHHLLNETSVVRTSHVDLQLKNPLPLDWEQCLDLESGKVYYLNRKTSTKSWKRPLREEKEEEAHLDLKLNISSNFSGYDSCSEQPCSKQVTAQEVVIGSRSSSNMMVALACLNCHLLVILSKSCPCCPNCKYVHSFPLPSANQNLNSSP</sequence>
<dbReference type="PANTHER" id="PTHR14791">
    <property type="entry name" value="BOMB/KIRA PROTEINS"/>
    <property type="match status" value="1"/>
</dbReference>
<accession>A0AAW1XA67</accession>
<dbReference type="SMART" id="SM00456">
    <property type="entry name" value="WW"/>
    <property type="match status" value="1"/>
</dbReference>
<organism evidence="5 6">
    <name type="scientific">Rubus argutus</name>
    <name type="common">Southern blackberry</name>
    <dbReference type="NCBI Taxonomy" id="59490"/>
    <lineage>
        <taxon>Eukaryota</taxon>
        <taxon>Viridiplantae</taxon>
        <taxon>Streptophyta</taxon>
        <taxon>Embryophyta</taxon>
        <taxon>Tracheophyta</taxon>
        <taxon>Spermatophyta</taxon>
        <taxon>Magnoliopsida</taxon>
        <taxon>eudicotyledons</taxon>
        <taxon>Gunneridae</taxon>
        <taxon>Pentapetalae</taxon>
        <taxon>rosids</taxon>
        <taxon>fabids</taxon>
        <taxon>Rosales</taxon>
        <taxon>Rosaceae</taxon>
        <taxon>Rosoideae</taxon>
        <taxon>Rosoideae incertae sedis</taxon>
        <taxon>Rubus</taxon>
    </lineage>
</organism>
<evidence type="ECO:0000313" key="5">
    <source>
        <dbReference type="EMBL" id="KAK9932687.1"/>
    </source>
</evidence>
<dbReference type="SUPFAM" id="SSF51045">
    <property type="entry name" value="WW domain"/>
    <property type="match status" value="1"/>
</dbReference>
<gene>
    <name evidence="5" type="ORF">M0R45_019912</name>
</gene>
<protein>
    <recommendedName>
        <fullName evidence="4">WW domain-containing protein</fullName>
    </recommendedName>
</protein>
<dbReference type="InterPro" id="IPR001202">
    <property type="entry name" value="WW_dom"/>
</dbReference>
<dbReference type="Proteomes" id="UP001457282">
    <property type="component" value="Unassembled WGS sequence"/>
</dbReference>
<keyword evidence="2" id="KW-0963">Cytoplasm</keyword>
<evidence type="ECO:0000256" key="2">
    <source>
        <dbReference type="ARBA" id="ARBA00022490"/>
    </source>
</evidence>